<dbReference type="PROSITE" id="PS51352">
    <property type="entry name" value="THIOREDOXIN_2"/>
    <property type="match status" value="1"/>
</dbReference>
<organism evidence="3 4">
    <name type="scientific">Candidatus Sulfobium mesophilum</name>
    <dbReference type="NCBI Taxonomy" id="2016548"/>
    <lineage>
        <taxon>Bacteria</taxon>
        <taxon>Pseudomonadati</taxon>
        <taxon>Nitrospirota</taxon>
        <taxon>Nitrospiria</taxon>
        <taxon>Nitrospirales</taxon>
        <taxon>Nitrospiraceae</taxon>
        <taxon>Candidatus Sulfobium</taxon>
    </lineage>
</organism>
<keyword evidence="3" id="KW-0575">Peroxidase</keyword>
<protein>
    <submittedName>
        <fullName evidence="3">Putative peroxiredoxin</fullName>
        <ecNumber evidence="3">1.11.1.15</ecNumber>
    </submittedName>
</protein>
<dbReference type="AlphaFoldDB" id="A0A2U3QL81"/>
<dbReference type="Gene3D" id="3.40.30.10">
    <property type="entry name" value="Glutaredoxin"/>
    <property type="match status" value="1"/>
</dbReference>
<evidence type="ECO:0000313" key="3">
    <source>
        <dbReference type="EMBL" id="SPQ02168.1"/>
    </source>
</evidence>
<evidence type="ECO:0000256" key="1">
    <source>
        <dbReference type="ARBA" id="ARBA00023002"/>
    </source>
</evidence>
<dbReference type="Proteomes" id="UP000245125">
    <property type="component" value="Unassembled WGS sequence"/>
</dbReference>
<dbReference type="InterPro" id="IPR013766">
    <property type="entry name" value="Thioredoxin_domain"/>
</dbReference>
<accession>A0A2U3QL81</accession>
<dbReference type="GO" id="GO:0004601">
    <property type="term" value="F:peroxidase activity"/>
    <property type="evidence" value="ECO:0007669"/>
    <property type="project" value="UniProtKB-KW"/>
</dbReference>
<keyword evidence="1 3" id="KW-0560">Oxidoreductase</keyword>
<proteinExistence type="predicted"/>
<gene>
    <name evidence="3" type="ORF">NBG4_960003</name>
</gene>
<dbReference type="SUPFAM" id="SSF52833">
    <property type="entry name" value="Thioredoxin-like"/>
    <property type="match status" value="1"/>
</dbReference>
<dbReference type="PIRSF" id="PIRSF000239">
    <property type="entry name" value="AHPC"/>
    <property type="match status" value="1"/>
</dbReference>
<feature type="domain" description="Thioredoxin" evidence="2">
    <location>
        <begin position="11"/>
        <end position="160"/>
    </location>
</feature>
<dbReference type="OrthoDB" id="9812811at2"/>
<dbReference type="Pfam" id="PF00578">
    <property type="entry name" value="AhpC-TSA"/>
    <property type="match status" value="1"/>
</dbReference>
<reference evidence="4" key="1">
    <citation type="submission" date="2018-03" db="EMBL/GenBank/DDBJ databases">
        <authorList>
            <person name="Zecchin S."/>
        </authorList>
    </citation>
    <scope>NUCLEOTIDE SEQUENCE [LARGE SCALE GENOMIC DNA]</scope>
</reference>
<keyword evidence="4" id="KW-1185">Reference proteome</keyword>
<sequence>MSNNADNGKGPLFGELAPDFETVVAGHTIKLSDFRGKWVIIFSHPGDLLPLFRTRTVQYLLCKRRTKVIGLGDSQTEGIETGRNLLKKYILKHSLTILDDSGGEIAKSYGLPVAGNEGLKEVKGVFIVDPKGVLRAKLYLPLSAERNFYEVLKLIDALQAADKQKMLRADKKTVKLEKAIKQMVAPEEGGTG</sequence>
<evidence type="ECO:0000259" key="2">
    <source>
        <dbReference type="PROSITE" id="PS51352"/>
    </source>
</evidence>
<dbReference type="EMBL" id="OUUY01000148">
    <property type="protein sequence ID" value="SPQ02168.1"/>
    <property type="molecule type" value="Genomic_DNA"/>
</dbReference>
<evidence type="ECO:0000313" key="4">
    <source>
        <dbReference type="Proteomes" id="UP000245125"/>
    </source>
</evidence>
<dbReference type="InterPro" id="IPR000866">
    <property type="entry name" value="AhpC/TSA"/>
</dbReference>
<dbReference type="EC" id="1.11.1.15" evidence="3"/>
<dbReference type="InterPro" id="IPR024706">
    <property type="entry name" value="Peroxiredoxin_AhpC-typ"/>
</dbReference>
<dbReference type="InterPro" id="IPR036249">
    <property type="entry name" value="Thioredoxin-like_sf"/>
</dbReference>
<name>A0A2U3QL81_9BACT</name>